<keyword evidence="4" id="KW-1185">Reference proteome</keyword>
<reference evidence="3" key="1">
    <citation type="submission" date="2023-02" db="EMBL/GenBank/DDBJ databases">
        <title>Georgenia sp.10Sc9-8, isolated from a soil sample collected from the Taklamakan desert.</title>
        <authorList>
            <person name="Liu S."/>
        </authorList>
    </citation>
    <scope>NUCLEOTIDE SEQUENCE</scope>
    <source>
        <strain evidence="3">10Sc9-8</strain>
    </source>
</reference>
<keyword evidence="2" id="KW-0472">Membrane</keyword>
<evidence type="ECO:0000256" key="1">
    <source>
        <dbReference type="SAM" id="MobiDB-lite"/>
    </source>
</evidence>
<gene>
    <name evidence="3" type="ORF">PU560_13060</name>
</gene>
<comment type="caution">
    <text evidence="3">The sequence shown here is derived from an EMBL/GenBank/DDBJ whole genome shotgun (WGS) entry which is preliminary data.</text>
</comment>
<keyword evidence="2" id="KW-1133">Transmembrane helix</keyword>
<feature type="transmembrane region" description="Helical" evidence="2">
    <location>
        <begin position="26"/>
        <end position="49"/>
    </location>
</feature>
<dbReference type="EMBL" id="JARACI010001096">
    <property type="protein sequence ID" value="MDD9207388.1"/>
    <property type="molecule type" value="Genomic_DNA"/>
</dbReference>
<dbReference type="Proteomes" id="UP001165561">
    <property type="component" value="Unassembled WGS sequence"/>
</dbReference>
<sequence>MSESTPLVEAVRRAVSGSSRTERRGLAVLAILGAAVSLFVLGLSVGQLIGGDVAGAAAGAPALMPLGVVVVAARSLVGTPGGGTGTSASSVLGARLEGTSRRRPKSDLLPEGR</sequence>
<proteinExistence type="predicted"/>
<feature type="transmembrane region" description="Helical" evidence="2">
    <location>
        <begin position="55"/>
        <end position="77"/>
    </location>
</feature>
<protein>
    <submittedName>
        <fullName evidence="3">Uncharacterized protein</fullName>
    </submittedName>
</protein>
<feature type="region of interest" description="Disordered" evidence="1">
    <location>
        <begin position="79"/>
        <end position="113"/>
    </location>
</feature>
<evidence type="ECO:0000313" key="3">
    <source>
        <dbReference type="EMBL" id="MDD9207388.1"/>
    </source>
</evidence>
<evidence type="ECO:0000256" key="2">
    <source>
        <dbReference type="SAM" id="Phobius"/>
    </source>
</evidence>
<organism evidence="3 4">
    <name type="scientific">Georgenia halotolerans</name>
    <dbReference type="NCBI Taxonomy" id="3028317"/>
    <lineage>
        <taxon>Bacteria</taxon>
        <taxon>Bacillati</taxon>
        <taxon>Actinomycetota</taxon>
        <taxon>Actinomycetes</taxon>
        <taxon>Micrococcales</taxon>
        <taxon>Bogoriellaceae</taxon>
        <taxon>Georgenia</taxon>
    </lineage>
</organism>
<keyword evidence="2" id="KW-0812">Transmembrane</keyword>
<accession>A0ABT5U0D5</accession>
<evidence type="ECO:0000313" key="4">
    <source>
        <dbReference type="Proteomes" id="UP001165561"/>
    </source>
</evidence>
<name>A0ABT5U0D5_9MICO</name>